<organism evidence="1 2">
    <name type="scientific">Acropora cervicornis</name>
    <name type="common">Staghorn coral</name>
    <dbReference type="NCBI Taxonomy" id="6130"/>
    <lineage>
        <taxon>Eukaryota</taxon>
        <taxon>Metazoa</taxon>
        <taxon>Cnidaria</taxon>
        <taxon>Anthozoa</taxon>
        <taxon>Hexacorallia</taxon>
        <taxon>Scleractinia</taxon>
        <taxon>Astrocoeniina</taxon>
        <taxon>Acroporidae</taxon>
        <taxon>Acropora</taxon>
    </lineage>
</organism>
<reference evidence="1" key="2">
    <citation type="journal article" date="2023" name="Science">
        <title>Genomic signatures of disease resistance in endangered staghorn corals.</title>
        <authorList>
            <person name="Vollmer S.V."/>
            <person name="Selwyn J.D."/>
            <person name="Despard B.A."/>
            <person name="Roesel C.L."/>
        </authorList>
    </citation>
    <scope>NUCLEOTIDE SEQUENCE</scope>
    <source>
        <strain evidence="1">K2</strain>
    </source>
</reference>
<name>A0AAD9VH53_ACRCE</name>
<comment type="caution">
    <text evidence="1">The sequence shown here is derived from an EMBL/GenBank/DDBJ whole genome shotgun (WGS) entry which is preliminary data.</text>
</comment>
<evidence type="ECO:0000313" key="1">
    <source>
        <dbReference type="EMBL" id="KAK2574264.1"/>
    </source>
</evidence>
<dbReference type="Proteomes" id="UP001249851">
    <property type="component" value="Unassembled WGS sequence"/>
</dbReference>
<keyword evidence="2" id="KW-1185">Reference proteome</keyword>
<protein>
    <submittedName>
        <fullName evidence="1">Uncharacterized protein</fullName>
    </submittedName>
</protein>
<dbReference type="AlphaFoldDB" id="A0AAD9VH53"/>
<dbReference type="EMBL" id="JARQWQ010000001">
    <property type="protein sequence ID" value="KAK2574264.1"/>
    <property type="molecule type" value="Genomic_DNA"/>
</dbReference>
<sequence>MRTITPTLISVFRCGIQVDLGGAPQAESDFRTCNSVGVQVGNGDDEMPFCKSKSSECVLTLVEQTSQSTESKEVVIDEGQKTAPEYMCACCCGCLLCERSYPWYSLEGKGEQLSSLPLGITYQN</sequence>
<gene>
    <name evidence="1" type="ORF">P5673_000408</name>
</gene>
<evidence type="ECO:0000313" key="2">
    <source>
        <dbReference type="Proteomes" id="UP001249851"/>
    </source>
</evidence>
<proteinExistence type="predicted"/>
<reference evidence="1" key="1">
    <citation type="journal article" date="2023" name="G3 (Bethesda)">
        <title>Whole genome assembly and annotation of the endangered Caribbean coral Acropora cervicornis.</title>
        <authorList>
            <person name="Selwyn J.D."/>
            <person name="Vollmer S.V."/>
        </authorList>
    </citation>
    <scope>NUCLEOTIDE SEQUENCE</scope>
    <source>
        <strain evidence="1">K2</strain>
    </source>
</reference>
<accession>A0AAD9VH53</accession>